<dbReference type="Gene3D" id="3.40.1280.10">
    <property type="match status" value="1"/>
</dbReference>
<dbReference type="InterPro" id="IPR029026">
    <property type="entry name" value="tRNA_m1G_MTases_N"/>
</dbReference>
<gene>
    <name evidence="4" type="ORF">HHJ67_04155</name>
    <name evidence="5" type="ORF">NCTC11820_00757</name>
</gene>
<dbReference type="Gene3D" id="3.30.1330.30">
    <property type="match status" value="1"/>
</dbReference>
<dbReference type="GO" id="GO:0008173">
    <property type="term" value="F:RNA methyltransferase activity"/>
    <property type="evidence" value="ECO:0007669"/>
    <property type="project" value="InterPro"/>
</dbReference>
<evidence type="ECO:0000313" key="7">
    <source>
        <dbReference type="Proteomes" id="UP000553981"/>
    </source>
</evidence>
<dbReference type="Pfam" id="PF00588">
    <property type="entry name" value="SpoU_methylase"/>
    <property type="match status" value="1"/>
</dbReference>
<dbReference type="EC" id="2.1.1.-" evidence="5"/>
<dbReference type="SUPFAM" id="SSF55315">
    <property type="entry name" value="L30e-like"/>
    <property type="match status" value="1"/>
</dbReference>
<keyword evidence="1 5" id="KW-0489">Methyltransferase</keyword>
<dbReference type="Proteomes" id="UP000553981">
    <property type="component" value="Unassembled WGS sequence"/>
</dbReference>
<dbReference type="CDD" id="cd18095">
    <property type="entry name" value="SpoU-like_rRNA-MTase"/>
    <property type="match status" value="1"/>
</dbReference>
<dbReference type="GeneID" id="55565934"/>
<proteinExistence type="predicted"/>
<dbReference type="InterPro" id="IPR029028">
    <property type="entry name" value="Alpha/beta_knot_MTases"/>
</dbReference>
<evidence type="ECO:0000313" key="4">
    <source>
        <dbReference type="EMBL" id="NMW86942.1"/>
    </source>
</evidence>
<evidence type="ECO:0000256" key="1">
    <source>
        <dbReference type="ARBA" id="ARBA00022603"/>
    </source>
</evidence>
<evidence type="ECO:0000313" key="6">
    <source>
        <dbReference type="Proteomes" id="UP000250245"/>
    </source>
</evidence>
<evidence type="ECO:0000256" key="2">
    <source>
        <dbReference type="ARBA" id="ARBA00022679"/>
    </source>
</evidence>
<dbReference type="InterPro" id="IPR029064">
    <property type="entry name" value="Ribosomal_eL30-like_sf"/>
</dbReference>
<dbReference type="AlphaFoldDB" id="A0A2X2YN76"/>
<organism evidence="5 6">
    <name type="scientific">Mobiluncus curtisii</name>
    <dbReference type="NCBI Taxonomy" id="2051"/>
    <lineage>
        <taxon>Bacteria</taxon>
        <taxon>Bacillati</taxon>
        <taxon>Actinomycetota</taxon>
        <taxon>Actinomycetes</taxon>
        <taxon>Actinomycetales</taxon>
        <taxon>Actinomycetaceae</taxon>
        <taxon>Mobiluncus</taxon>
    </lineage>
</organism>
<dbReference type="EMBL" id="UASJ01000001">
    <property type="protein sequence ID" value="SQB64413.1"/>
    <property type="molecule type" value="Genomic_DNA"/>
</dbReference>
<keyword evidence="2 5" id="KW-0808">Transferase</keyword>
<dbReference type="EMBL" id="JABCUI010000001">
    <property type="protein sequence ID" value="NMW86942.1"/>
    <property type="molecule type" value="Genomic_DNA"/>
</dbReference>
<protein>
    <submittedName>
        <fullName evidence="4 5">RNA methyltransferase</fullName>
        <ecNumber evidence="5">2.1.1.-</ecNumber>
    </submittedName>
</protein>
<sequence>MVERREILDNPGSDRIRKVAGLSRRSARLRSGLTRVEGPQAVTELLHCAPQGAVTDLYVTEAGAATRPELLEFAQSTVSAGGLHIHTVSPQVEKALSDAAQGWIAVARFEAFPSVTGSPEGSLALILPATQDPGNVGTLIRLADACGASTVFMGQDCADATSPKVIRASVGSVFHVPTPRFQDLAAVVKALRSEGWTIVGTSLSGDVMLTPVTAGTWSNKKVAWVMGNEAHGLDATEESWCDVLVSIPMFGRAESLNVTSAATLCLWMSAVAQRM</sequence>
<name>A0A2X2YN76_9ACTO</name>
<evidence type="ECO:0000259" key="3">
    <source>
        <dbReference type="Pfam" id="PF00588"/>
    </source>
</evidence>
<reference evidence="4 7" key="2">
    <citation type="submission" date="2020-04" db="EMBL/GenBank/DDBJ databases">
        <title>Antimicrobial susceptibility and clonality of vaginal-derived multi-drug resistant Mobiluncus isolates in China.</title>
        <authorList>
            <person name="Zhang X."/>
        </authorList>
    </citation>
    <scope>NUCLEOTIDE SEQUENCE [LARGE SCALE GENOMIC DNA]</scope>
    <source>
        <strain evidence="4 7">19</strain>
    </source>
</reference>
<dbReference type="PANTHER" id="PTHR43191:SF2">
    <property type="entry name" value="RRNA METHYLTRANSFERASE 3, MITOCHONDRIAL"/>
    <property type="match status" value="1"/>
</dbReference>
<dbReference type="GO" id="GO:0032259">
    <property type="term" value="P:methylation"/>
    <property type="evidence" value="ECO:0007669"/>
    <property type="project" value="UniProtKB-KW"/>
</dbReference>
<evidence type="ECO:0000313" key="5">
    <source>
        <dbReference type="EMBL" id="SQB64413.1"/>
    </source>
</evidence>
<dbReference type="Proteomes" id="UP000250245">
    <property type="component" value="Unassembled WGS sequence"/>
</dbReference>
<accession>A0A2X2YN76</accession>
<dbReference type="InterPro" id="IPR001537">
    <property type="entry name" value="SpoU_MeTrfase"/>
</dbReference>
<dbReference type="InterPro" id="IPR051259">
    <property type="entry name" value="rRNA_Methyltransferase"/>
</dbReference>
<dbReference type="RefSeq" id="WP_004010574.1">
    <property type="nucleotide sequence ID" value="NZ_CP068112.1"/>
</dbReference>
<dbReference type="GO" id="GO:0003723">
    <property type="term" value="F:RNA binding"/>
    <property type="evidence" value="ECO:0007669"/>
    <property type="project" value="InterPro"/>
</dbReference>
<dbReference type="SUPFAM" id="SSF75217">
    <property type="entry name" value="alpha/beta knot"/>
    <property type="match status" value="1"/>
</dbReference>
<dbReference type="OMA" id="NLGTMIR"/>
<reference evidence="5 6" key="1">
    <citation type="submission" date="2018-06" db="EMBL/GenBank/DDBJ databases">
        <authorList>
            <consortium name="Pathogen Informatics"/>
            <person name="Doyle S."/>
        </authorList>
    </citation>
    <scope>NUCLEOTIDE SEQUENCE [LARGE SCALE GENOMIC DNA]</scope>
    <source>
        <strain evidence="5 6">NCTC11820</strain>
    </source>
</reference>
<dbReference type="PANTHER" id="PTHR43191">
    <property type="entry name" value="RRNA METHYLTRANSFERASE 3"/>
    <property type="match status" value="1"/>
</dbReference>
<feature type="domain" description="tRNA/rRNA methyltransferase SpoU type" evidence="3">
    <location>
        <begin position="123"/>
        <end position="267"/>
    </location>
</feature>
<dbReference type="GO" id="GO:0006396">
    <property type="term" value="P:RNA processing"/>
    <property type="evidence" value="ECO:0007669"/>
    <property type="project" value="InterPro"/>
</dbReference>